<feature type="transmembrane region" description="Helical" evidence="6">
    <location>
        <begin position="40"/>
        <end position="58"/>
    </location>
</feature>
<reference evidence="9" key="1">
    <citation type="submission" date="2021-09" db="EMBL/GenBank/DDBJ databases">
        <title>Fulvivirga sp. isolated from coastal sediment.</title>
        <authorList>
            <person name="Yu H."/>
        </authorList>
    </citation>
    <scope>NUCLEOTIDE SEQUENCE</scope>
    <source>
        <strain evidence="9">1062</strain>
    </source>
</reference>
<comment type="subcellular location">
    <subcellularLocation>
        <location evidence="1">Cell membrane</location>
        <topology evidence="1">Multi-pass membrane protein</topology>
    </subcellularLocation>
</comment>
<protein>
    <submittedName>
        <fullName evidence="9">Flippase-like domain-containing protein</fullName>
    </submittedName>
</protein>
<evidence type="ECO:0000256" key="4">
    <source>
        <dbReference type="ARBA" id="ARBA00022989"/>
    </source>
</evidence>
<dbReference type="Pfam" id="PF03706">
    <property type="entry name" value="LPG_synthase_TM"/>
    <property type="match status" value="2"/>
</dbReference>
<evidence type="ECO:0000256" key="3">
    <source>
        <dbReference type="ARBA" id="ARBA00022692"/>
    </source>
</evidence>
<evidence type="ECO:0000256" key="2">
    <source>
        <dbReference type="ARBA" id="ARBA00022475"/>
    </source>
</evidence>
<dbReference type="InterPro" id="IPR022791">
    <property type="entry name" value="L-PG_synthase/AglD"/>
</dbReference>
<evidence type="ECO:0000313" key="10">
    <source>
        <dbReference type="Proteomes" id="UP001139409"/>
    </source>
</evidence>
<evidence type="ECO:0000313" key="9">
    <source>
        <dbReference type="EMBL" id="MCA6077590.1"/>
    </source>
</evidence>
<keyword evidence="3 6" id="KW-0812">Transmembrane</keyword>
<sequence length="291" mass="32456">MNQRLKFIIKVAGTVLALYLLLRQIDFSASLKHLTSTNPIFLLLALIAFNASQVISSVRLNNFFGRIGTYLSVNFNLKLYYIGMFYNLLLPGGIGGDGYKAYLLNSKFGTSFPSLVRAMVADRINGLMAIYLLVITMSLSLMPRLPDHPSWINWLLLLALPFGIYLYYRIFPSFRSILPATFGLSLSIQVLQMACVVALIYGLGIHQEYLPYLAIFLVSSVATIIPITVGGLGLRELVFLYGAQLFGLNQEISVAISMLFFLITVLSSLIGLAIHYSLNERHWKGEGRQLP</sequence>
<evidence type="ECO:0000256" key="6">
    <source>
        <dbReference type="SAM" id="Phobius"/>
    </source>
</evidence>
<evidence type="ECO:0000256" key="1">
    <source>
        <dbReference type="ARBA" id="ARBA00004651"/>
    </source>
</evidence>
<name>A0A9X1HUJ6_9BACT</name>
<dbReference type="Proteomes" id="UP001139409">
    <property type="component" value="Unassembled WGS sequence"/>
</dbReference>
<keyword evidence="10" id="KW-1185">Reference proteome</keyword>
<feature type="transmembrane region" description="Helical" evidence="6">
    <location>
        <begin position="177"/>
        <end position="203"/>
    </location>
</feature>
<dbReference type="AlphaFoldDB" id="A0A9X1HUJ6"/>
<feature type="transmembrane region" description="Helical" evidence="6">
    <location>
        <begin position="124"/>
        <end position="142"/>
    </location>
</feature>
<dbReference type="PANTHER" id="PTHR40277:SF1">
    <property type="entry name" value="BLL5419 PROTEIN"/>
    <property type="match status" value="1"/>
</dbReference>
<comment type="caution">
    <text evidence="9">The sequence shown here is derived from an EMBL/GenBank/DDBJ whole genome shotgun (WGS) entry which is preliminary data.</text>
</comment>
<evidence type="ECO:0000313" key="7">
    <source>
        <dbReference type="EMBL" id="MCA6075285.1"/>
    </source>
</evidence>
<evidence type="ECO:0000256" key="5">
    <source>
        <dbReference type="ARBA" id="ARBA00023136"/>
    </source>
</evidence>
<feature type="transmembrane region" description="Helical" evidence="6">
    <location>
        <begin position="154"/>
        <end position="171"/>
    </location>
</feature>
<dbReference type="EMBL" id="JAIXNE010000002">
    <property type="protein sequence ID" value="MCA6075285.1"/>
    <property type="molecule type" value="Genomic_DNA"/>
</dbReference>
<keyword evidence="5 6" id="KW-0472">Membrane</keyword>
<dbReference type="EMBL" id="JAIXNE010000004">
    <property type="protein sequence ID" value="MCA6077590.1"/>
    <property type="molecule type" value="Genomic_DNA"/>
</dbReference>
<accession>A0A9X1HUJ6</accession>
<dbReference type="GO" id="GO:0005886">
    <property type="term" value="C:plasma membrane"/>
    <property type="evidence" value="ECO:0007669"/>
    <property type="project" value="UniProtKB-SubCell"/>
</dbReference>
<dbReference type="EMBL" id="JAIXNE010000003">
    <property type="protein sequence ID" value="MCA6076462.1"/>
    <property type="molecule type" value="Genomic_DNA"/>
</dbReference>
<organism evidence="9 10">
    <name type="scientific">Fulvivirga sedimenti</name>
    <dbReference type="NCBI Taxonomy" id="2879465"/>
    <lineage>
        <taxon>Bacteria</taxon>
        <taxon>Pseudomonadati</taxon>
        <taxon>Bacteroidota</taxon>
        <taxon>Cytophagia</taxon>
        <taxon>Cytophagales</taxon>
        <taxon>Fulvivirgaceae</taxon>
        <taxon>Fulvivirga</taxon>
    </lineage>
</organism>
<dbReference type="PANTHER" id="PTHR40277">
    <property type="entry name" value="BLL5419 PROTEIN"/>
    <property type="match status" value="1"/>
</dbReference>
<feature type="transmembrane region" description="Helical" evidence="6">
    <location>
        <begin position="210"/>
        <end position="234"/>
    </location>
</feature>
<feature type="transmembrane region" description="Helical" evidence="6">
    <location>
        <begin position="79"/>
        <end position="104"/>
    </location>
</feature>
<gene>
    <name evidence="7" type="ORF">LDX50_10420</name>
    <name evidence="8" type="ORF">LDX50_16390</name>
    <name evidence="9" type="ORF">LDX50_22110</name>
</gene>
<keyword evidence="2" id="KW-1003">Cell membrane</keyword>
<feature type="transmembrane region" description="Helical" evidence="6">
    <location>
        <begin position="254"/>
        <end position="278"/>
    </location>
</feature>
<dbReference type="RefSeq" id="WP_225698388.1">
    <property type="nucleotide sequence ID" value="NZ_JAIXNE010000002.1"/>
</dbReference>
<evidence type="ECO:0000313" key="8">
    <source>
        <dbReference type="EMBL" id="MCA6076462.1"/>
    </source>
</evidence>
<proteinExistence type="predicted"/>
<keyword evidence="4 6" id="KW-1133">Transmembrane helix</keyword>
<dbReference type="NCBIfam" id="TIGR00374">
    <property type="entry name" value="flippase-like domain"/>
    <property type="match status" value="1"/>
</dbReference>
<feature type="transmembrane region" description="Helical" evidence="6">
    <location>
        <begin position="7"/>
        <end position="25"/>
    </location>
</feature>